<proteinExistence type="predicted"/>
<reference evidence="1 2" key="1">
    <citation type="journal article" date="2011" name="Stand. Genomic Sci.">
        <title>Complete genome sequence of Deinococcus maricopensis type strain (LB-34).</title>
        <authorList>
            <person name="Pukall R."/>
            <person name="Zeytun A."/>
            <person name="Lucas S."/>
            <person name="Lapidus A."/>
            <person name="Hammon N."/>
            <person name="Deshpande S."/>
            <person name="Nolan M."/>
            <person name="Cheng J.F."/>
            <person name="Pitluck S."/>
            <person name="Liolios K."/>
            <person name="Pagani I."/>
            <person name="Mikhailova N."/>
            <person name="Ivanova N."/>
            <person name="Mavromatis K."/>
            <person name="Pati A."/>
            <person name="Tapia R."/>
            <person name="Han C."/>
            <person name="Goodwin L."/>
            <person name="Chen A."/>
            <person name="Palaniappan K."/>
            <person name="Land M."/>
            <person name="Hauser L."/>
            <person name="Chang Y.J."/>
            <person name="Jeffries C.D."/>
            <person name="Brambilla E.M."/>
            <person name="Rohde M."/>
            <person name="Goker M."/>
            <person name="Detter J.C."/>
            <person name="Woyke T."/>
            <person name="Bristow J."/>
            <person name="Eisen J.A."/>
            <person name="Markowitz V."/>
            <person name="Hugenholtz P."/>
            <person name="Kyrpides N.C."/>
            <person name="Klenk H.P."/>
        </authorList>
    </citation>
    <scope>NUCLEOTIDE SEQUENCE [LARGE SCALE GENOMIC DNA]</scope>
    <source>
        <strain evidence="2">DSM 21211 / LMG 22137 / NRRL B-23946 / LB-34</strain>
    </source>
</reference>
<dbReference type="HOGENOM" id="CLU_1774337_0_0_0"/>
<sequence length="146" mass="16729">MDIYGLVMDAFRMGLREARECEWLLADAASEVNGNIERVGSPFLRDPTRWPKRTVWVEQEHAQLVVTLRLFEYQDAQDHEVIVAWGDEGRVTTTTSSLPLSHVYAQAGTYAFHCIVGQGQWVLNTTLQLAHRPEGGKHIWILRNPW</sequence>
<dbReference type="EMBL" id="CP002454">
    <property type="protein sequence ID" value="ADV65910.1"/>
    <property type="molecule type" value="Genomic_DNA"/>
</dbReference>
<reference evidence="2" key="2">
    <citation type="submission" date="2011-01" db="EMBL/GenBank/DDBJ databases">
        <title>The complete genome of Deinococcus maricopensis DSM 21211.</title>
        <authorList>
            <consortium name="US DOE Joint Genome Institute (JGI-PGF)"/>
            <person name="Lucas S."/>
            <person name="Copeland A."/>
            <person name="Lapidus A."/>
            <person name="Goodwin L."/>
            <person name="Pitluck S."/>
            <person name="Kyrpides N."/>
            <person name="Mavromatis K."/>
            <person name="Pagani I."/>
            <person name="Ivanova N."/>
            <person name="Ovchinnikova G."/>
            <person name="Zeytun A."/>
            <person name="Detter J.C."/>
            <person name="Han C."/>
            <person name="Land M."/>
            <person name="Hauser L."/>
            <person name="Markowitz V."/>
            <person name="Cheng J.-F."/>
            <person name="Hugenholtz P."/>
            <person name="Woyke T."/>
            <person name="Wu D."/>
            <person name="Pukall R."/>
            <person name="Gehrich-Schroeter G."/>
            <person name="Brambilla E."/>
            <person name="Klenk H.-P."/>
            <person name="Eisen J.A."/>
        </authorList>
    </citation>
    <scope>NUCLEOTIDE SEQUENCE [LARGE SCALE GENOMIC DNA]</scope>
    <source>
        <strain evidence="2">DSM 21211 / LMG 22137 / NRRL B-23946 / LB-34</strain>
    </source>
</reference>
<dbReference type="KEGG" id="dmr:Deima_0247"/>
<name>E8U473_DEIML</name>
<evidence type="ECO:0000313" key="2">
    <source>
        <dbReference type="Proteomes" id="UP000008635"/>
    </source>
</evidence>
<organism evidence="1 2">
    <name type="scientific">Deinococcus maricopensis (strain DSM 21211 / LMG 22137 / NRRL B-23946 / LB-34)</name>
    <dbReference type="NCBI Taxonomy" id="709986"/>
    <lineage>
        <taxon>Bacteria</taxon>
        <taxon>Thermotogati</taxon>
        <taxon>Deinococcota</taxon>
        <taxon>Deinococci</taxon>
        <taxon>Deinococcales</taxon>
        <taxon>Deinococcaceae</taxon>
        <taxon>Deinococcus</taxon>
    </lineage>
</organism>
<accession>E8U473</accession>
<gene>
    <name evidence="1" type="ordered locus">Deima_0247</name>
</gene>
<protein>
    <submittedName>
        <fullName evidence="1">Uncharacterized protein</fullName>
    </submittedName>
</protein>
<dbReference type="AlphaFoldDB" id="E8U473"/>
<evidence type="ECO:0000313" key="1">
    <source>
        <dbReference type="EMBL" id="ADV65910.1"/>
    </source>
</evidence>
<dbReference type="Proteomes" id="UP000008635">
    <property type="component" value="Chromosome"/>
</dbReference>
<keyword evidence="2" id="KW-1185">Reference proteome</keyword>